<sequence>MSHQIEEIRIHGTREKILLKDGLPVFYPNLYITQELSGRALNTRKKYLEHISLFEAFLEYESIDLIARLEQRPEPRYLTDEEISRFVSDAAFQKTTLNKKYSGIRLLPAAFESVGKVHAQQRLEAVRDYLDFLYDKLGGDTRNEAIDDLVKRFNRKIKAARPAWKKTRVDEMKGLTQQERERLLEVMHPESVENPFANEALRLRNYIVLLLGLEMGLRRSEMLLVKVSDIHWHSRELSIVDLEDERVDTRLTAPQFKTHERRLVMSDDLSQAIMDYVDNHRVLRKGPSAAKKHPFLLVSHRRSEGKALSIKALDSVFPRVGSVVPELKHIHPHILRHDAVYTLLDSMREELKTLTPEDRTTKVQKILTFAFGWSPESNMPGLYEAKFWKEEVKWFNDSGHLVKHNSATNNEVNNGKTEKLFSGIQT</sequence>
<dbReference type="Gene3D" id="1.10.443.10">
    <property type="entry name" value="Intergrase catalytic core"/>
    <property type="match status" value="1"/>
</dbReference>
<dbReference type="PROSITE" id="PS51898">
    <property type="entry name" value="TYR_RECOMBINASE"/>
    <property type="match status" value="1"/>
</dbReference>
<evidence type="ECO:0000313" key="4">
    <source>
        <dbReference type="EMBL" id="MET4756627.1"/>
    </source>
</evidence>
<dbReference type="Pfam" id="PF00589">
    <property type="entry name" value="Phage_integrase"/>
    <property type="match status" value="1"/>
</dbReference>
<keyword evidence="5" id="KW-1185">Reference proteome</keyword>
<evidence type="ECO:0000313" key="5">
    <source>
        <dbReference type="Proteomes" id="UP001549366"/>
    </source>
</evidence>
<gene>
    <name evidence="4" type="ORF">V5J35_001819</name>
</gene>
<evidence type="ECO:0000259" key="3">
    <source>
        <dbReference type="PROSITE" id="PS51898"/>
    </source>
</evidence>
<organism evidence="4 5">
    <name type="scientific">Endozoicomonas lisbonensis</name>
    <dbReference type="NCBI Taxonomy" id="3120522"/>
    <lineage>
        <taxon>Bacteria</taxon>
        <taxon>Pseudomonadati</taxon>
        <taxon>Pseudomonadota</taxon>
        <taxon>Gammaproteobacteria</taxon>
        <taxon>Oceanospirillales</taxon>
        <taxon>Endozoicomonadaceae</taxon>
        <taxon>Endozoicomonas</taxon>
    </lineage>
</organism>
<protein>
    <submittedName>
        <fullName evidence="4">Integrase</fullName>
    </submittedName>
</protein>
<feature type="compositionally biased region" description="Polar residues" evidence="2">
    <location>
        <begin position="405"/>
        <end position="415"/>
    </location>
</feature>
<name>A0ABV2SFS9_9GAMM</name>
<dbReference type="CDD" id="cd00397">
    <property type="entry name" value="DNA_BRE_C"/>
    <property type="match status" value="1"/>
</dbReference>
<feature type="region of interest" description="Disordered" evidence="2">
    <location>
        <begin position="405"/>
        <end position="426"/>
    </location>
</feature>
<accession>A0ABV2SFS9</accession>
<proteinExistence type="predicted"/>
<dbReference type="InterPro" id="IPR013762">
    <property type="entry name" value="Integrase-like_cat_sf"/>
</dbReference>
<evidence type="ECO:0000256" key="1">
    <source>
        <dbReference type="ARBA" id="ARBA00023172"/>
    </source>
</evidence>
<evidence type="ECO:0000256" key="2">
    <source>
        <dbReference type="SAM" id="MobiDB-lite"/>
    </source>
</evidence>
<keyword evidence="1" id="KW-0233">DNA recombination</keyword>
<dbReference type="InterPro" id="IPR011010">
    <property type="entry name" value="DNA_brk_join_enz"/>
</dbReference>
<comment type="caution">
    <text evidence="4">The sequence shown here is derived from an EMBL/GenBank/DDBJ whole genome shotgun (WGS) entry which is preliminary data.</text>
</comment>
<dbReference type="SUPFAM" id="SSF56349">
    <property type="entry name" value="DNA breaking-rejoining enzymes"/>
    <property type="match status" value="1"/>
</dbReference>
<dbReference type="InterPro" id="IPR002104">
    <property type="entry name" value="Integrase_catalytic"/>
</dbReference>
<dbReference type="Proteomes" id="UP001549366">
    <property type="component" value="Unassembled WGS sequence"/>
</dbReference>
<feature type="domain" description="Tyr recombinase" evidence="3">
    <location>
        <begin position="170"/>
        <end position="396"/>
    </location>
</feature>
<dbReference type="RefSeq" id="WP_354010954.1">
    <property type="nucleotide sequence ID" value="NZ_JBEWTA010000001.1"/>
</dbReference>
<dbReference type="EMBL" id="JBEWTB010000002">
    <property type="protein sequence ID" value="MET4756627.1"/>
    <property type="molecule type" value="Genomic_DNA"/>
</dbReference>
<reference evidence="4 5" key="1">
    <citation type="submission" date="2024-06" db="EMBL/GenBank/DDBJ databases">
        <title>Genomic Encyclopedia of Type Strains, Phase V (KMG-V): Genome sequencing to study the core and pangenomes of soil and plant-associated prokaryotes.</title>
        <authorList>
            <person name="Whitman W."/>
        </authorList>
    </citation>
    <scope>NUCLEOTIDE SEQUENCE [LARGE SCALE GENOMIC DNA]</scope>
    <source>
        <strain evidence="4 5">NE40</strain>
    </source>
</reference>